<gene>
    <name evidence="6" type="ORF">AQPE_3412</name>
</gene>
<dbReference type="InterPro" id="IPR002829">
    <property type="entry name" value="DUF116"/>
</dbReference>
<evidence type="ECO:0000256" key="3">
    <source>
        <dbReference type="ARBA" id="ARBA00022679"/>
    </source>
</evidence>
<dbReference type="Gene3D" id="1.10.600.10">
    <property type="entry name" value="Farnesyl Diphosphate Synthase"/>
    <property type="match status" value="1"/>
</dbReference>
<evidence type="ECO:0000256" key="1">
    <source>
        <dbReference type="ARBA" id="ARBA00001946"/>
    </source>
</evidence>
<keyword evidence="4" id="KW-0479">Metal-binding</keyword>
<evidence type="ECO:0000256" key="4">
    <source>
        <dbReference type="ARBA" id="ARBA00022723"/>
    </source>
</evidence>
<dbReference type="RefSeq" id="WP_318347502.1">
    <property type="nucleotide sequence ID" value="NZ_AP018694.1"/>
</dbReference>
<dbReference type="InterPro" id="IPR008949">
    <property type="entry name" value="Isoprenoid_synthase_dom_sf"/>
</dbReference>
<dbReference type="PANTHER" id="PTHR12001:SF69">
    <property type="entry name" value="ALL TRANS-POLYPRENYL-DIPHOSPHATE SYNTHASE PDSS1"/>
    <property type="match status" value="1"/>
</dbReference>
<dbReference type="InterPro" id="IPR000092">
    <property type="entry name" value="Polyprenyl_synt"/>
</dbReference>
<keyword evidence="5" id="KW-0460">Magnesium</keyword>
<evidence type="ECO:0000313" key="7">
    <source>
        <dbReference type="Proteomes" id="UP001193389"/>
    </source>
</evidence>
<dbReference type="EMBL" id="AP018694">
    <property type="protein sequence ID" value="BBE19236.1"/>
    <property type="molecule type" value="Genomic_DNA"/>
</dbReference>
<dbReference type="GO" id="GO:0046872">
    <property type="term" value="F:metal ion binding"/>
    <property type="evidence" value="ECO:0007669"/>
    <property type="project" value="UniProtKB-KW"/>
</dbReference>
<dbReference type="AlphaFoldDB" id="A0A5K7SCR5"/>
<dbReference type="SUPFAM" id="SSF48576">
    <property type="entry name" value="Terpenoid synthases"/>
    <property type="match status" value="1"/>
</dbReference>
<dbReference type="Pfam" id="PF00348">
    <property type="entry name" value="polyprenyl_synt"/>
    <property type="match status" value="1"/>
</dbReference>
<evidence type="ECO:0000256" key="2">
    <source>
        <dbReference type="ARBA" id="ARBA00006706"/>
    </source>
</evidence>
<protein>
    <submittedName>
        <fullName evidence="6">Octaprenyl diphosphate synthase</fullName>
    </submittedName>
</protein>
<proteinExistence type="inferred from homology"/>
<evidence type="ECO:0000313" key="6">
    <source>
        <dbReference type="EMBL" id="BBE19236.1"/>
    </source>
</evidence>
<accession>A0A5K7SCR5</accession>
<dbReference type="KEGG" id="anf:AQPE_3412"/>
<evidence type="ECO:0000256" key="5">
    <source>
        <dbReference type="ARBA" id="ARBA00022842"/>
    </source>
</evidence>
<comment type="similarity">
    <text evidence="2">Belongs to the FPP/GGPP synthase family.</text>
</comment>
<dbReference type="Proteomes" id="UP001193389">
    <property type="component" value="Chromosome"/>
</dbReference>
<keyword evidence="7" id="KW-1185">Reference proteome</keyword>
<dbReference type="GO" id="GO:0008299">
    <property type="term" value="P:isoprenoid biosynthetic process"/>
    <property type="evidence" value="ECO:0007669"/>
    <property type="project" value="InterPro"/>
</dbReference>
<name>A0A5K7SCR5_9BACT</name>
<dbReference type="Pfam" id="PF01976">
    <property type="entry name" value="DUF116"/>
    <property type="match status" value="1"/>
</dbReference>
<dbReference type="PANTHER" id="PTHR12001">
    <property type="entry name" value="GERANYLGERANYL PYROPHOSPHATE SYNTHASE"/>
    <property type="match status" value="1"/>
</dbReference>
<comment type="cofactor">
    <cofactor evidence="1">
        <name>Mg(2+)</name>
        <dbReference type="ChEBI" id="CHEBI:18420"/>
    </cofactor>
</comment>
<keyword evidence="3" id="KW-0808">Transferase</keyword>
<organism evidence="6 7">
    <name type="scientific">Aquipluma nitroreducens</name>
    <dbReference type="NCBI Taxonomy" id="2010828"/>
    <lineage>
        <taxon>Bacteria</taxon>
        <taxon>Pseudomonadati</taxon>
        <taxon>Bacteroidota</taxon>
        <taxon>Bacteroidia</taxon>
        <taxon>Marinilabiliales</taxon>
        <taxon>Prolixibacteraceae</taxon>
        <taxon>Aquipluma</taxon>
    </lineage>
</organism>
<reference evidence="6" key="1">
    <citation type="journal article" date="2020" name="Int. J. Syst. Evol. Microbiol.">
        <title>Aquipluma nitroreducens gen. nov. sp. nov., a novel facultatively anaerobic bacterium isolated from a freshwater lake.</title>
        <authorList>
            <person name="Watanabe M."/>
            <person name="Kojima H."/>
            <person name="Fukui M."/>
        </authorList>
    </citation>
    <scope>NUCLEOTIDE SEQUENCE</scope>
    <source>
        <strain evidence="6">MeG22</strain>
    </source>
</reference>
<sequence length="523" mass="57686">MKIKENILSVPEEALTRNRLRKAARDLIVERGILPPASFTLISQLADEVIALTDTDTSFREFAMVVCGNEIWRPIVAATPYNRRLLLLPQCLKNNSNCNAVIDELGLICAGCQSCQIDSILQKAESLGYATLVAEGTTVAVSLVQEGTIDAVIGVSCMSVLQKSFEPVSRAAVPVIGIPLLFEGCAETDVDGRWLNDELIAFQDNEQFRSLSVSALKETVKQFFTEDTLSKAFDSIDDRTCQLAIQSMLTGGQRIRPLLTALAYSAYAATVSDELMASLSLVVECFHKASLIHDDVEDNDDFRYDTETIHKQNGIPVAINTGDFLLGEGYELLGKLPIEPTKMAACYQLVASGHVALSLGQGADLLASSQKTILPLDQQLEIFERKTGSAIRVALLLGAVAANAPECDLAILKTFSGYFGMAYQIKDDLDEFRDANEHTQTADYPLLLSILAENLEESQLTNLRLIYAENDRLQISALILEHEIDRKAEVLLQEYTDKAYRELDKIENLKMRLSLYTVLGKIF</sequence>
<dbReference type="GO" id="GO:0004659">
    <property type="term" value="F:prenyltransferase activity"/>
    <property type="evidence" value="ECO:0007669"/>
    <property type="project" value="InterPro"/>
</dbReference>